<accession>A0ABD1VSG7</accession>
<keyword evidence="3" id="KW-1185">Reference proteome</keyword>
<reference evidence="3" key="1">
    <citation type="submission" date="2024-07" db="EMBL/GenBank/DDBJ databases">
        <title>Two chromosome-level genome assemblies of Korean endemic species Abeliophyllum distichum and Forsythia ovata (Oleaceae).</title>
        <authorList>
            <person name="Jang H."/>
        </authorList>
    </citation>
    <scope>NUCLEOTIDE SEQUENCE [LARGE SCALE GENOMIC DNA]</scope>
</reference>
<evidence type="ECO:0000313" key="2">
    <source>
        <dbReference type="EMBL" id="KAL2540265.1"/>
    </source>
</evidence>
<name>A0ABD1VSG7_9LAMI</name>
<gene>
    <name evidence="2" type="ORF">Adt_01243</name>
</gene>
<keyword evidence="1" id="KW-1133">Transmembrane helix</keyword>
<feature type="transmembrane region" description="Helical" evidence="1">
    <location>
        <begin position="12"/>
        <end position="30"/>
    </location>
</feature>
<dbReference type="AlphaFoldDB" id="A0ABD1VSG7"/>
<sequence>MDSQPPFSSLVSPAQLAITSVMAISAFYIHKRIVDQVLDRLLNLRRHQYISDSDAEDSDYPEKYEQEEVRNYRVSCSMPNVMLTKNEWNNEDSLDNIDLIPSNLPALQTDQRDGTFFFFENLNY</sequence>
<keyword evidence="1" id="KW-0812">Transmembrane</keyword>
<protein>
    <submittedName>
        <fullName evidence="2">AMP deaminase</fullName>
    </submittedName>
</protein>
<comment type="caution">
    <text evidence="2">The sequence shown here is derived from an EMBL/GenBank/DDBJ whole genome shotgun (WGS) entry which is preliminary data.</text>
</comment>
<organism evidence="2 3">
    <name type="scientific">Abeliophyllum distichum</name>
    <dbReference type="NCBI Taxonomy" id="126358"/>
    <lineage>
        <taxon>Eukaryota</taxon>
        <taxon>Viridiplantae</taxon>
        <taxon>Streptophyta</taxon>
        <taxon>Embryophyta</taxon>
        <taxon>Tracheophyta</taxon>
        <taxon>Spermatophyta</taxon>
        <taxon>Magnoliopsida</taxon>
        <taxon>eudicotyledons</taxon>
        <taxon>Gunneridae</taxon>
        <taxon>Pentapetalae</taxon>
        <taxon>asterids</taxon>
        <taxon>lamiids</taxon>
        <taxon>Lamiales</taxon>
        <taxon>Oleaceae</taxon>
        <taxon>Forsythieae</taxon>
        <taxon>Abeliophyllum</taxon>
    </lineage>
</organism>
<evidence type="ECO:0000313" key="3">
    <source>
        <dbReference type="Proteomes" id="UP001604336"/>
    </source>
</evidence>
<keyword evidence="1" id="KW-0472">Membrane</keyword>
<dbReference type="EMBL" id="JBFOLK010000001">
    <property type="protein sequence ID" value="KAL2540265.1"/>
    <property type="molecule type" value="Genomic_DNA"/>
</dbReference>
<evidence type="ECO:0000256" key="1">
    <source>
        <dbReference type="SAM" id="Phobius"/>
    </source>
</evidence>
<dbReference type="Proteomes" id="UP001604336">
    <property type="component" value="Unassembled WGS sequence"/>
</dbReference>
<proteinExistence type="predicted"/>